<dbReference type="RefSeq" id="WP_289830736.1">
    <property type="nucleotide sequence ID" value="NZ_JAUEDK010000026.1"/>
</dbReference>
<protein>
    <submittedName>
        <fullName evidence="2">LysR substrate-binding domain-containing protein</fullName>
    </submittedName>
</protein>
<comment type="caution">
    <text evidence="2">The sequence shown here is derived from an EMBL/GenBank/DDBJ whole genome shotgun (WGS) entry which is preliminary data.</text>
</comment>
<reference evidence="2" key="1">
    <citation type="submission" date="2023-06" db="EMBL/GenBank/DDBJ databases">
        <authorList>
            <person name="Zhang S."/>
        </authorList>
    </citation>
    <scope>NUCLEOTIDE SEQUENCE</scope>
    <source>
        <strain evidence="2">SG2303</strain>
    </source>
</reference>
<proteinExistence type="predicted"/>
<evidence type="ECO:0000313" key="3">
    <source>
        <dbReference type="Proteomes" id="UP001168540"/>
    </source>
</evidence>
<dbReference type="InterPro" id="IPR005119">
    <property type="entry name" value="LysR_subst-bd"/>
</dbReference>
<gene>
    <name evidence="2" type="ORF">QU481_14440</name>
</gene>
<dbReference type="EMBL" id="JAUEDK010000026">
    <property type="protein sequence ID" value="MDN0076085.1"/>
    <property type="molecule type" value="Genomic_DNA"/>
</dbReference>
<dbReference type="Gene3D" id="3.40.190.10">
    <property type="entry name" value="Periplasmic binding protein-like II"/>
    <property type="match status" value="1"/>
</dbReference>
<evidence type="ECO:0000313" key="2">
    <source>
        <dbReference type="EMBL" id="MDN0076085.1"/>
    </source>
</evidence>
<dbReference type="Pfam" id="PF03466">
    <property type="entry name" value="LysR_substrate"/>
    <property type="match status" value="1"/>
</dbReference>
<evidence type="ECO:0000259" key="1">
    <source>
        <dbReference type="Pfam" id="PF03466"/>
    </source>
</evidence>
<feature type="domain" description="LysR substrate-binding" evidence="1">
    <location>
        <begin position="3"/>
        <end position="102"/>
    </location>
</feature>
<dbReference type="SUPFAM" id="SSF53850">
    <property type="entry name" value="Periplasmic binding protein-like II"/>
    <property type="match status" value="1"/>
</dbReference>
<organism evidence="2 3">
    <name type="scientific">Crenobacter oryzisoli</name>
    <dbReference type="NCBI Taxonomy" id="3056844"/>
    <lineage>
        <taxon>Bacteria</taxon>
        <taxon>Pseudomonadati</taxon>
        <taxon>Pseudomonadota</taxon>
        <taxon>Betaproteobacteria</taxon>
        <taxon>Neisseriales</taxon>
        <taxon>Neisseriaceae</taxon>
        <taxon>Crenobacter</taxon>
    </lineage>
</organism>
<name>A0ABT7XQU8_9NEIS</name>
<keyword evidence="3" id="KW-1185">Reference proteome</keyword>
<sequence length="108" mass="11861">MPIAVHELGSRVRREVLAAISAQQRKYRIVYHSPNVAGQLAATESGMAVAVLMRCSLSPNLKVLDARHGLPDLPDLEVAIVRSKNSVSSPAVDAMYEQIIRTLKRIIM</sequence>
<dbReference type="Proteomes" id="UP001168540">
    <property type="component" value="Unassembled WGS sequence"/>
</dbReference>
<accession>A0ABT7XQU8</accession>